<dbReference type="VEuPathDB" id="FungiDB:Z518_05985"/>
<name>A0A0D2H3Y9_9EURO</name>
<dbReference type="RefSeq" id="XP_013272249.1">
    <property type="nucleotide sequence ID" value="XM_013416795.1"/>
</dbReference>
<evidence type="ECO:0000313" key="2">
    <source>
        <dbReference type="Proteomes" id="UP000053617"/>
    </source>
</evidence>
<dbReference type="PANTHER" id="PTHR36978:SF4">
    <property type="entry name" value="P-LOOP CONTAINING NUCLEOSIDE TRIPHOSPHATE HYDROLASE PROTEIN"/>
    <property type="match status" value="1"/>
</dbReference>
<dbReference type="OrthoDB" id="408152at2759"/>
<dbReference type="Proteomes" id="UP000053617">
    <property type="component" value="Unassembled WGS sequence"/>
</dbReference>
<dbReference type="GeneID" id="25294056"/>
<dbReference type="InterPro" id="IPR027417">
    <property type="entry name" value="P-loop_NTPase"/>
</dbReference>
<gene>
    <name evidence="1" type="ORF">Z518_05985</name>
</gene>
<dbReference type="EMBL" id="KN847478">
    <property type="protein sequence ID" value="KIX05113.1"/>
    <property type="molecule type" value="Genomic_DNA"/>
</dbReference>
<evidence type="ECO:0000313" key="1">
    <source>
        <dbReference type="EMBL" id="KIX05113.1"/>
    </source>
</evidence>
<dbReference type="Gene3D" id="3.40.50.300">
    <property type="entry name" value="P-loop containing nucleotide triphosphate hydrolases"/>
    <property type="match status" value="1"/>
</dbReference>
<reference evidence="1 2" key="1">
    <citation type="submission" date="2015-01" db="EMBL/GenBank/DDBJ databases">
        <title>The Genome Sequence of Rhinocladiella mackenzie CBS 650.93.</title>
        <authorList>
            <consortium name="The Broad Institute Genomics Platform"/>
            <person name="Cuomo C."/>
            <person name="de Hoog S."/>
            <person name="Gorbushina A."/>
            <person name="Stielow B."/>
            <person name="Teixiera M."/>
            <person name="Abouelleil A."/>
            <person name="Chapman S.B."/>
            <person name="Priest M."/>
            <person name="Young S.K."/>
            <person name="Wortman J."/>
            <person name="Nusbaum C."/>
            <person name="Birren B."/>
        </authorList>
    </citation>
    <scope>NUCLEOTIDE SEQUENCE [LARGE SCALE GENOMIC DNA]</scope>
    <source>
        <strain evidence="1 2">CBS 650.93</strain>
    </source>
</reference>
<sequence>MSRRIDQFPEPGPSQRRVKLVVASVSRTGTLGLYQALQILGYKVYHMGELVLVGGVPHMEILDEGVRAQFNRFSGILRYDKAEFDKWFADYDVLIEIPSFFGLEMLEAYLADPEVKFLLTERSPDSWVKSFNNFVGVNVQDCESPPLSILRYFNKTLRYFYRVNRVIYSTFSENTRIGDQRNEEYLRQNYVRYIERVKKIIPPERLYVLRLEDGLGWNEICPYLGKPIPDVKYPQGQEHADLKARLLAPLIRDAVMKIGLLTAPAVGVGAWFAWKRFGR</sequence>
<protein>
    <recommendedName>
        <fullName evidence="3">Sulfotransferase family protein</fullName>
    </recommendedName>
</protein>
<dbReference type="STRING" id="1442369.A0A0D2H3Y9"/>
<dbReference type="PANTHER" id="PTHR36978">
    <property type="entry name" value="P-LOOP CONTAINING NUCLEOTIDE TRIPHOSPHATE HYDROLASE"/>
    <property type="match status" value="1"/>
</dbReference>
<dbReference type="AlphaFoldDB" id="A0A0D2H3Y9"/>
<organism evidence="1 2">
    <name type="scientific">Rhinocladiella mackenziei CBS 650.93</name>
    <dbReference type="NCBI Taxonomy" id="1442369"/>
    <lineage>
        <taxon>Eukaryota</taxon>
        <taxon>Fungi</taxon>
        <taxon>Dikarya</taxon>
        <taxon>Ascomycota</taxon>
        <taxon>Pezizomycotina</taxon>
        <taxon>Eurotiomycetes</taxon>
        <taxon>Chaetothyriomycetidae</taxon>
        <taxon>Chaetothyriales</taxon>
        <taxon>Herpotrichiellaceae</taxon>
        <taxon>Rhinocladiella</taxon>
    </lineage>
</organism>
<keyword evidence="2" id="KW-1185">Reference proteome</keyword>
<dbReference type="HOGENOM" id="CLU_061199_3_0_1"/>
<proteinExistence type="predicted"/>
<dbReference type="InterPro" id="IPR040632">
    <property type="entry name" value="Sulfotransfer_4"/>
</dbReference>
<accession>A0A0D2H3Y9</accession>
<dbReference type="Pfam" id="PF17784">
    <property type="entry name" value="Sulfotransfer_4"/>
    <property type="match status" value="1"/>
</dbReference>
<evidence type="ECO:0008006" key="3">
    <source>
        <dbReference type="Google" id="ProtNLM"/>
    </source>
</evidence>
<dbReference type="SUPFAM" id="SSF52540">
    <property type="entry name" value="P-loop containing nucleoside triphosphate hydrolases"/>
    <property type="match status" value="1"/>
</dbReference>